<name>A0ABW9VKK2_9BURK</name>
<evidence type="ECO:0000313" key="3">
    <source>
        <dbReference type="Proteomes" id="UP000478090"/>
    </source>
</evidence>
<evidence type="ECO:0000313" key="2">
    <source>
        <dbReference type="EMBL" id="MYM40129.1"/>
    </source>
</evidence>
<sequence>MAATEQDKSATHPTSSEIEAYARLPVCTLSADGQHLAVQPCRTAPARVPMPRRPVPQQIDRLPETRLASPVAPPQSSMVLAPAPAWVPAPLPASVAPAPMPRALNNCSAAGCNDAQGARINSAAPGMVITPQGQVCSRNGVWIQC</sequence>
<comment type="caution">
    <text evidence="2">The sequence shown here is derived from an EMBL/GenBank/DDBJ whole genome shotgun (WGS) entry which is preliminary data.</text>
</comment>
<feature type="region of interest" description="Disordered" evidence="1">
    <location>
        <begin position="42"/>
        <end position="62"/>
    </location>
</feature>
<evidence type="ECO:0000256" key="1">
    <source>
        <dbReference type="SAM" id="MobiDB-lite"/>
    </source>
</evidence>
<accession>A0ABW9VKK2</accession>
<dbReference type="Proteomes" id="UP000478090">
    <property type="component" value="Unassembled WGS sequence"/>
</dbReference>
<reference evidence="2 3" key="1">
    <citation type="submission" date="2019-12" db="EMBL/GenBank/DDBJ databases">
        <title>Novel species isolated from a subtropical stream in China.</title>
        <authorList>
            <person name="Lu H."/>
        </authorList>
    </citation>
    <scope>NUCLEOTIDE SEQUENCE [LARGE SCALE GENOMIC DNA]</scope>
    <source>
        <strain evidence="2 3">CY13W</strain>
    </source>
</reference>
<dbReference type="RefSeq" id="WP_161039480.1">
    <property type="nucleotide sequence ID" value="NZ_WWCM01000007.1"/>
</dbReference>
<proteinExistence type="predicted"/>
<protein>
    <submittedName>
        <fullName evidence="2">Uncharacterized protein</fullName>
    </submittedName>
</protein>
<keyword evidence="3" id="KW-1185">Reference proteome</keyword>
<gene>
    <name evidence="2" type="ORF">GTP27_12400</name>
</gene>
<dbReference type="EMBL" id="WWCM01000007">
    <property type="protein sequence ID" value="MYM40129.1"/>
    <property type="molecule type" value="Genomic_DNA"/>
</dbReference>
<organism evidence="2 3">
    <name type="scientific">Duganella qianjiadongensis</name>
    <dbReference type="NCBI Taxonomy" id="2692176"/>
    <lineage>
        <taxon>Bacteria</taxon>
        <taxon>Pseudomonadati</taxon>
        <taxon>Pseudomonadota</taxon>
        <taxon>Betaproteobacteria</taxon>
        <taxon>Burkholderiales</taxon>
        <taxon>Oxalobacteraceae</taxon>
        <taxon>Telluria group</taxon>
        <taxon>Duganella</taxon>
    </lineage>
</organism>